<organism evidence="1 2">
    <name type="scientific">Brassica napus</name>
    <name type="common">Rape</name>
    <dbReference type="NCBI Taxonomy" id="3708"/>
    <lineage>
        <taxon>Eukaryota</taxon>
        <taxon>Viridiplantae</taxon>
        <taxon>Streptophyta</taxon>
        <taxon>Embryophyta</taxon>
        <taxon>Tracheophyta</taxon>
        <taxon>Spermatophyta</taxon>
        <taxon>Magnoliopsida</taxon>
        <taxon>eudicotyledons</taxon>
        <taxon>Gunneridae</taxon>
        <taxon>Pentapetalae</taxon>
        <taxon>rosids</taxon>
        <taxon>malvids</taxon>
        <taxon>Brassicales</taxon>
        <taxon>Brassicaceae</taxon>
        <taxon>Brassiceae</taxon>
        <taxon>Brassica</taxon>
    </lineage>
</organism>
<evidence type="ECO:0008006" key="3">
    <source>
        <dbReference type="Google" id="ProtNLM"/>
    </source>
</evidence>
<protein>
    <recommendedName>
        <fullName evidence="3">Reverse transcriptase</fullName>
    </recommendedName>
</protein>
<gene>
    <name evidence="1" type="ORF">HID58_040797</name>
</gene>
<proteinExistence type="predicted"/>
<sequence>MAIHAVNNFKSILAPDVLPFCLVSVSWFQSLIPYRCSPEACLSLSSIPDAPTITKTILKLNPNKSSGPDGLTSGFFKGAWSILGEEVVCSIQRLFLTDYLINLRLSKPHKKLLLIAWQCVIYLLWTERNSRLHRRSFRSPQSLLTTLDLTVRNRCSSLQSQNPATSSSMIQLWF</sequence>
<name>A0ABQ8B924_BRANA</name>
<evidence type="ECO:0000313" key="1">
    <source>
        <dbReference type="EMBL" id="KAH0901294.1"/>
    </source>
</evidence>
<accession>A0ABQ8B924</accession>
<dbReference type="EMBL" id="JAGKQM010000011">
    <property type="protein sequence ID" value="KAH0901294.1"/>
    <property type="molecule type" value="Genomic_DNA"/>
</dbReference>
<reference evidence="1 2" key="1">
    <citation type="submission" date="2021-05" db="EMBL/GenBank/DDBJ databases">
        <title>Genome Assembly of Synthetic Allotetraploid Brassica napus Reveals Homoeologous Exchanges between Subgenomes.</title>
        <authorList>
            <person name="Davis J.T."/>
        </authorList>
    </citation>
    <scope>NUCLEOTIDE SEQUENCE [LARGE SCALE GENOMIC DNA]</scope>
    <source>
        <strain evidence="2">cv. Da-Ae</strain>
        <tissue evidence="1">Seedling</tissue>
    </source>
</reference>
<comment type="caution">
    <text evidence="1">The sequence shown here is derived from an EMBL/GenBank/DDBJ whole genome shotgun (WGS) entry which is preliminary data.</text>
</comment>
<keyword evidence="2" id="KW-1185">Reference proteome</keyword>
<evidence type="ECO:0000313" key="2">
    <source>
        <dbReference type="Proteomes" id="UP000824890"/>
    </source>
</evidence>
<dbReference type="Proteomes" id="UP000824890">
    <property type="component" value="Unassembled WGS sequence"/>
</dbReference>